<feature type="repeat" description="TPR" evidence="1">
    <location>
        <begin position="571"/>
        <end position="604"/>
    </location>
</feature>
<dbReference type="GO" id="GO:0004016">
    <property type="term" value="F:adenylate cyclase activity"/>
    <property type="evidence" value="ECO:0007669"/>
    <property type="project" value="UniProtKB-ARBA"/>
</dbReference>
<sequence>MFNRENKYYFYNFLIVCFLFLISGMPFFKSLNLIFLDKLQGFADVSEDIVIIGIDDRSFKEFGNWPWSDEIFSDFVQKVNTAQVNTLAFDILFLNEDENDYRDFKDQLGKSNMDVVFASKLGNNSVVKSSLADQSRTFTGFVNLPQEDDGKIRKFNPNAMINNTCYNSFSLAIYKNAKNQLSKNCNTDPVIFNYSNQNFNYYSFVDVYSGIVSPRSLKGKIVLVGIVTYDIKSQVTDNFVDVFGNNTPGIYVHANILNSYLLDRFQEDISRELLLLVVLVLATSSFLVYSGFKKPTYELSTFIIFVLINILFGLILYEYGVNWDFTTSTMILTATFILQIVYKLFSVKNEWAFMYKLFGKYVNESVLKEMVNSPTGRVKGIKKEMTVMFVDIRDFTTYSEKLDLEVLMNRLNDYLEKANKIILKNNGIIDKYIGDEIMAFWNGPQENGDHVADALKTVLELREMIVKDYSDSAFKVGMSLHTGEMIIGSIGNEERLNYTVLGDNVNLASRVEGLTRKYGVSTLITEPVVKALKRPDDAFVIRKIDTVIVKGRSSLVKIYQPMYKTEENIKIKEIYEKGLAFYYAGDFEKALSFFEQLPNDRPSHLMIIRIKDLGDKVNNWDGVWYWDEK</sequence>
<dbReference type="CDD" id="cd07302">
    <property type="entry name" value="CHD"/>
    <property type="match status" value="1"/>
</dbReference>
<dbReference type="SMART" id="SM01080">
    <property type="entry name" value="CHASE2"/>
    <property type="match status" value="1"/>
</dbReference>
<dbReference type="Proteomes" id="UP000178127">
    <property type="component" value="Unassembled WGS sequence"/>
</dbReference>
<dbReference type="InterPro" id="IPR001054">
    <property type="entry name" value="A/G_cyclase"/>
</dbReference>
<protein>
    <recommendedName>
        <fullName evidence="3">Guanylate cyclase domain-containing protein</fullName>
    </recommendedName>
</protein>
<dbReference type="AlphaFoldDB" id="A0A1F4V974"/>
<comment type="caution">
    <text evidence="4">The sequence shown here is derived from an EMBL/GenBank/DDBJ whole genome shotgun (WGS) entry which is preliminary data.</text>
</comment>
<evidence type="ECO:0000313" key="5">
    <source>
        <dbReference type="Proteomes" id="UP000178127"/>
    </source>
</evidence>
<evidence type="ECO:0000259" key="3">
    <source>
        <dbReference type="PROSITE" id="PS50125"/>
    </source>
</evidence>
<feature type="transmembrane region" description="Helical" evidence="2">
    <location>
        <begin position="299"/>
        <end position="319"/>
    </location>
</feature>
<gene>
    <name evidence="4" type="ORF">A3D91_03765</name>
</gene>
<dbReference type="PANTHER" id="PTHR43081">
    <property type="entry name" value="ADENYLATE CYCLASE, TERMINAL-DIFFERENTIATION SPECIFIC-RELATED"/>
    <property type="match status" value="1"/>
</dbReference>
<dbReference type="SUPFAM" id="SSF55073">
    <property type="entry name" value="Nucleotide cyclase"/>
    <property type="match status" value="1"/>
</dbReference>
<keyword evidence="2" id="KW-1133">Transmembrane helix</keyword>
<dbReference type="PANTHER" id="PTHR43081:SF1">
    <property type="entry name" value="ADENYLATE CYCLASE, TERMINAL-DIFFERENTIATION SPECIFIC"/>
    <property type="match status" value="1"/>
</dbReference>
<name>A0A1F4V974_UNCKA</name>
<dbReference type="GO" id="GO:0035556">
    <property type="term" value="P:intracellular signal transduction"/>
    <property type="evidence" value="ECO:0007669"/>
    <property type="project" value="InterPro"/>
</dbReference>
<feature type="transmembrane region" description="Helical" evidence="2">
    <location>
        <begin position="273"/>
        <end position="292"/>
    </location>
</feature>
<dbReference type="InterPro" id="IPR050697">
    <property type="entry name" value="Adenylyl/Guanylyl_Cyclase_3/4"/>
</dbReference>
<keyword evidence="1" id="KW-0802">TPR repeat</keyword>
<dbReference type="EMBL" id="MEVD01000012">
    <property type="protein sequence ID" value="OGC53725.1"/>
    <property type="molecule type" value="Genomic_DNA"/>
</dbReference>
<dbReference type="InterPro" id="IPR007890">
    <property type="entry name" value="CHASE2"/>
</dbReference>
<dbReference type="PROSITE" id="PS50005">
    <property type="entry name" value="TPR"/>
    <property type="match status" value="1"/>
</dbReference>
<keyword evidence="2" id="KW-0812">Transmembrane</keyword>
<dbReference type="SMART" id="SM00044">
    <property type="entry name" value="CYCc"/>
    <property type="match status" value="1"/>
</dbReference>
<dbReference type="GO" id="GO:0006171">
    <property type="term" value="P:cAMP biosynthetic process"/>
    <property type="evidence" value="ECO:0007669"/>
    <property type="project" value="TreeGrafter"/>
</dbReference>
<keyword evidence="2" id="KW-0472">Membrane</keyword>
<proteinExistence type="predicted"/>
<dbReference type="STRING" id="1802620.A3D91_03765"/>
<evidence type="ECO:0000256" key="2">
    <source>
        <dbReference type="SAM" id="Phobius"/>
    </source>
</evidence>
<dbReference type="InterPro" id="IPR029787">
    <property type="entry name" value="Nucleotide_cyclase"/>
</dbReference>
<dbReference type="Gene3D" id="3.30.70.1230">
    <property type="entry name" value="Nucleotide cyclase"/>
    <property type="match status" value="1"/>
</dbReference>
<feature type="domain" description="Guanylate cyclase" evidence="3">
    <location>
        <begin position="386"/>
        <end position="512"/>
    </location>
</feature>
<dbReference type="Pfam" id="PF00211">
    <property type="entry name" value="Guanylate_cyc"/>
    <property type="match status" value="1"/>
</dbReference>
<feature type="transmembrane region" description="Helical" evidence="2">
    <location>
        <begin position="9"/>
        <end position="28"/>
    </location>
</feature>
<dbReference type="InterPro" id="IPR019734">
    <property type="entry name" value="TPR_rpt"/>
</dbReference>
<evidence type="ECO:0000313" key="4">
    <source>
        <dbReference type="EMBL" id="OGC53725.1"/>
    </source>
</evidence>
<dbReference type="PROSITE" id="PS50125">
    <property type="entry name" value="GUANYLATE_CYCLASE_2"/>
    <property type="match status" value="1"/>
</dbReference>
<organism evidence="4 5">
    <name type="scientific">candidate division WWE3 bacterium RIFCSPHIGHO2_02_FULL_38_14</name>
    <dbReference type="NCBI Taxonomy" id="1802620"/>
    <lineage>
        <taxon>Bacteria</taxon>
        <taxon>Katanobacteria</taxon>
    </lineage>
</organism>
<feature type="transmembrane region" description="Helical" evidence="2">
    <location>
        <begin position="325"/>
        <end position="345"/>
    </location>
</feature>
<accession>A0A1F4V974</accession>
<reference evidence="4 5" key="1">
    <citation type="journal article" date="2016" name="Nat. Commun.">
        <title>Thousands of microbial genomes shed light on interconnected biogeochemical processes in an aquifer system.</title>
        <authorList>
            <person name="Anantharaman K."/>
            <person name="Brown C.T."/>
            <person name="Hug L.A."/>
            <person name="Sharon I."/>
            <person name="Castelle C.J."/>
            <person name="Probst A.J."/>
            <person name="Thomas B.C."/>
            <person name="Singh A."/>
            <person name="Wilkins M.J."/>
            <person name="Karaoz U."/>
            <person name="Brodie E.L."/>
            <person name="Williams K.H."/>
            <person name="Hubbard S.S."/>
            <person name="Banfield J.F."/>
        </authorList>
    </citation>
    <scope>NUCLEOTIDE SEQUENCE [LARGE SCALE GENOMIC DNA]</scope>
</reference>
<evidence type="ECO:0000256" key="1">
    <source>
        <dbReference type="PROSITE-ProRule" id="PRU00339"/>
    </source>
</evidence>
<dbReference type="Pfam" id="PF05226">
    <property type="entry name" value="CHASE2"/>
    <property type="match status" value="1"/>
</dbReference>